<accession>A0A098LAF2</accession>
<name>A0A098LAF2_9BACT</name>
<protein>
    <submittedName>
        <fullName evidence="1">Minor outer membrane protein Omp16</fullName>
    </submittedName>
</protein>
<gene>
    <name evidence="1" type="ORF">MYP_1139</name>
</gene>
<organism evidence="1 2">
    <name type="scientific">Sporocytophaga myxococcoides</name>
    <dbReference type="NCBI Taxonomy" id="153721"/>
    <lineage>
        <taxon>Bacteria</taxon>
        <taxon>Pseudomonadati</taxon>
        <taxon>Bacteroidota</taxon>
        <taxon>Cytophagia</taxon>
        <taxon>Cytophagales</taxon>
        <taxon>Cytophagaceae</taxon>
        <taxon>Sporocytophaga</taxon>
    </lineage>
</organism>
<dbReference type="Gene3D" id="1.25.40.10">
    <property type="entry name" value="Tetratricopeptide repeat domain"/>
    <property type="match status" value="1"/>
</dbReference>
<dbReference type="InterPro" id="IPR011659">
    <property type="entry name" value="WD40"/>
</dbReference>
<dbReference type="Pfam" id="PF07676">
    <property type="entry name" value="PD40"/>
    <property type="match status" value="1"/>
</dbReference>
<sequence length="692" mass="79117">MMKAFLKLIVAVVLLLKTSVLYCQDKNIVAHFKNDLKLAEDLYAKQAYLKAGEMFQRIAKKDTGNADIRFKIGECYWKLNNTTEAEYWYKEGFKRNNAIVNLADYKLHLAEALVINGKKDEAKIWYDLYSKESLSKRAIAESKKRGLDAYDTFFRDSLFYSVKELPINSSASEYCPTFYQKGLVFVSNRKTIELVKNVDAADQKNFLDLYYVEFAGDSGFGKLQKFTDFNTGLNEGPVTFFENGRKAVFSKNETAIGKDTKRLQLFYAEKDQNGKWTKPQALPFNNPSYSVSHPFFDKNTNCLYFVSDMPGGYGGTDIYRSIFHNGAWMMPENMGASINTSGNEMFPFVSRDSCLYFSSNGLPGMGGLDLFFVDLKHASKPINLGAPLNSSKDDFSLILTDNTSTGFFSSNRKKSGGDDIYRIIIHKIKYEGVLLDKLKALPLKGVTVKISDKETGKIEWVVKSSNKGTFSCYLMPGRYYLVEAVKDDYKVSQTELYFTSRYENIVRNKIIMEKVKKSFVKGRVIKDTSMVRNCMVKVFDFSNDSVEVIKTNKAGEFSCEINKDTTNIFYAEYKGVKGIYKLEPVQRKRKGSVLTFITLELAPLKYKECEGVLLDTLDHPSPTDSLILSNELTGEEEIIKTDKDGKFKFSAWESGRYSLFLKSEDRYVWMSTFVPEKVNRLQLRKRKKDEIY</sequence>
<evidence type="ECO:0000313" key="1">
    <source>
        <dbReference type="EMBL" id="GAL83911.1"/>
    </source>
</evidence>
<dbReference type="SUPFAM" id="SSF48452">
    <property type="entry name" value="TPR-like"/>
    <property type="match status" value="1"/>
</dbReference>
<keyword evidence="2" id="KW-1185">Reference proteome</keyword>
<dbReference type="Proteomes" id="UP000030185">
    <property type="component" value="Unassembled WGS sequence"/>
</dbReference>
<dbReference type="InterPro" id="IPR011990">
    <property type="entry name" value="TPR-like_helical_dom_sf"/>
</dbReference>
<dbReference type="SUPFAM" id="SSF82171">
    <property type="entry name" value="DPP6 N-terminal domain-like"/>
    <property type="match status" value="1"/>
</dbReference>
<dbReference type="OrthoDB" id="1488841at2"/>
<reference evidence="1 2" key="1">
    <citation type="submission" date="2014-09" db="EMBL/GenBank/DDBJ databases">
        <title>Sporocytophaga myxococcoides PG-01 genome sequencing.</title>
        <authorList>
            <person name="Liu L."/>
            <person name="Gao P.J."/>
            <person name="Chen G.J."/>
            <person name="Wang L.S."/>
        </authorList>
    </citation>
    <scope>NUCLEOTIDE SEQUENCE [LARGE SCALE GENOMIC DNA]</scope>
    <source>
        <strain evidence="1 2">PG-01</strain>
    </source>
</reference>
<dbReference type="eggNOG" id="COG0823">
    <property type="taxonomic scope" value="Bacteria"/>
</dbReference>
<proteinExistence type="predicted"/>
<dbReference type="STRING" id="153721.MYP_1139"/>
<dbReference type="AlphaFoldDB" id="A0A098LAF2"/>
<comment type="caution">
    <text evidence="1">The sequence shown here is derived from an EMBL/GenBank/DDBJ whole genome shotgun (WGS) entry which is preliminary data.</text>
</comment>
<dbReference type="RefSeq" id="WP_156140343.1">
    <property type="nucleotide sequence ID" value="NZ_BBLT01000002.1"/>
</dbReference>
<dbReference type="EMBL" id="BBLT01000002">
    <property type="protein sequence ID" value="GAL83911.1"/>
    <property type="molecule type" value="Genomic_DNA"/>
</dbReference>
<evidence type="ECO:0000313" key="2">
    <source>
        <dbReference type="Proteomes" id="UP000030185"/>
    </source>
</evidence>